<accession>A0AA39ZSP6</accession>
<dbReference type="GO" id="GO:0004623">
    <property type="term" value="F:phospholipase A2 activity"/>
    <property type="evidence" value="ECO:0007669"/>
    <property type="project" value="InterPro"/>
</dbReference>
<evidence type="ECO:0000313" key="4">
    <source>
        <dbReference type="Proteomes" id="UP001172101"/>
    </source>
</evidence>
<dbReference type="GO" id="GO:0006644">
    <property type="term" value="P:phospholipid metabolic process"/>
    <property type="evidence" value="ECO:0007669"/>
    <property type="project" value="InterPro"/>
</dbReference>
<evidence type="ECO:0000256" key="2">
    <source>
        <dbReference type="SAM" id="SignalP"/>
    </source>
</evidence>
<dbReference type="AlphaFoldDB" id="A0AA39ZSP6"/>
<dbReference type="RefSeq" id="XP_060289814.1">
    <property type="nucleotide sequence ID" value="XM_060435301.1"/>
</dbReference>
<evidence type="ECO:0000313" key="3">
    <source>
        <dbReference type="EMBL" id="KAK0702955.1"/>
    </source>
</evidence>
<dbReference type="SUPFAM" id="SSF48619">
    <property type="entry name" value="Phospholipase A2, PLA2"/>
    <property type="match status" value="1"/>
</dbReference>
<dbReference type="Gene3D" id="1.20.90.10">
    <property type="entry name" value="Phospholipase A2 domain"/>
    <property type="match status" value="1"/>
</dbReference>
<sequence>MKLIPLLVSLAPAVLGLPAAAGSDTASLVESRQSANTITDQYLFSITLPAFIAKRNARDPSTLDWSSDGCTDSPDNPFGFPFVPACNRHDFGYNNYRAQSRFTKAAKAKIDTNFKSDLYYQCGTVGLQSICKALADVYYAAVKAFGGSDATKREEDLVQEYEQKLAIYNQLVKEAQQKGELWTID</sequence>
<dbReference type="InterPro" id="IPR036444">
    <property type="entry name" value="PLipase_A2_dom_sf"/>
</dbReference>
<dbReference type="Pfam" id="PF09056">
    <property type="entry name" value="Phospholip_A2_3"/>
    <property type="match status" value="1"/>
</dbReference>
<dbReference type="GO" id="GO:0050482">
    <property type="term" value="P:arachidonate secretion"/>
    <property type="evidence" value="ECO:0007669"/>
    <property type="project" value="InterPro"/>
</dbReference>
<organism evidence="3 4">
    <name type="scientific">Lasiosphaeria miniovina</name>
    <dbReference type="NCBI Taxonomy" id="1954250"/>
    <lineage>
        <taxon>Eukaryota</taxon>
        <taxon>Fungi</taxon>
        <taxon>Dikarya</taxon>
        <taxon>Ascomycota</taxon>
        <taxon>Pezizomycotina</taxon>
        <taxon>Sordariomycetes</taxon>
        <taxon>Sordariomycetidae</taxon>
        <taxon>Sordariales</taxon>
        <taxon>Lasiosphaeriaceae</taxon>
        <taxon>Lasiosphaeria</taxon>
    </lineage>
</organism>
<keyword evidence="4" id="KW-1185">Reference proteome</keyword>
<feature type="signal peptide" evidence="2">
    <location>
        <begin position="1"/>
        <end position="16"/>
    </location>
</feature>
<evidence type="ECO:0000256" key="1">
    <source>
        <dbReference type="SAM" id="Coils"/>
    </source>
</evidence>
<protein>
    <submittedName>
        <fullName evidence="3">Phospholipase A2</fullName>
    </submittedName>
</protein>
<dbReference type="InterPro" id="IPR015141">
    <property type="entry name" value="PLipase_A2_prok/fun"/>
</dbReference>
<proteinExistence type="predicted"/>
<feature type="coiled-coil region" evidence="1">
    <location>
        <begin position="151"/>
        <end position="178"/>
    </location>
</feature>
<feature type="chain" id="PRO_5041449135" evidence="2">
    <location>
        <begin position="17"/>
        <end position="185"/>
    </location>
</feature>
<reference evidence="3" key="1">
    <citation type="submission" date="2023-06" db="EMBL/GenBank/DDBJ databases">
        <title>Genome-scale phylogeny and comparative genomics of the fungal order Sordariales.</title>
        <authorList>
            <consortium name="Lawrence Berkeley National Laboratory"/>
            <person name="Hensen N."/>
            <person name="Bonometti L."/>
            <person name="Westerberg I."/>
            <person name="Brannstrom I.O."/>
            <person name="Guillou S."/>
            <person name="Cros-Aarteil S."/>
            <person name="Calhoun S."/>
            <person name="Haridas S."/>
            <person name="Kuo A."/>
            <person name="Mondo S."/>
            <person name="Pangilinan J."/>
            <person name="Riley R."/>
            <person name="LaButti K."/>
            <person name="Andreopoulos B."/>
            <person name="Lipzen A."/>
            <person name="Chen C."/>
            <person name="Yanf M."/>
            <person name="Daum C."/>
            <person name="Ng V."/>
            <person name="Clum A."/>
            <person name="Steindorff A."/>
            <person name="Ohm R."/>
            <person name="Martin F."/>
            <person name="Silar P."/>
            <person name="Natvig D."/>
            <person name="Lalanne C."/>
            <person name="Gautier V."/>
            <person name="Ament-velasquez S.L."/>
            <person name="Kruys A."/>
            <person name="Hutchinson M.I."/>
            <person name="Powell A.J."/>
            <person name="Barry K."/>
            <person name="Miller A.N."/>
            <person name="Grigoriev I.V."/>
            <person name="Debuchy R."/>
            <person name="Gladieux P."/>
            <person name="Thoren M.H."/>
            <person name="Johannesson H."/>
        </authorList>
    </citation>
    <scope>NUCLEOTIDE SEQUENCE</scope>
    <source>
        <strain evidence="3">SMH2392-1A</strain>
    </source>
</reference>
<comment type="caution">
    <text evidence="3">The sequence shown here is derived from an EMBL/GenBank/DDBJ whole genome shotgun (WGS) entry which is preliminary data.</text>
</comment>
<dbReference type="PANTHER" id="PTHR40787:SF3">
    <property type="entry name" value="PROTEIN TRANSPORT PROTEIN SEC39"/>
    <property type="match status" value="1"/>
</dbReference>
<dbReference type="PANTHER" id="PTHR40787">
    <property type="entry name" value="SECRETED PROTEIN"/>
    <property type="match status" value="1"/>
</dbReference>
<dbReference type="GeneID" id="85318571"/>
<keyword evidence="2" id="KW-0732">Signal</keyword>
<name>A0AA39ZSP6_9PEZI</name>
<dbReference type="EMBL" id="JAUIRO010000008">
    <property type="protein sequence ID" value="KAK0702955.1"/>
    <property type="molecule type" value="Genomic_DNA"/>
</dbReference>
<keyword evidence="1" id="KW-0175">Coiled coil</keyword>
<gene>
    <name evidence="3" type="ORF">B0T26DRAFT_486245</name>
</gene>
<dbReference type="Proteomes" id="UP001172101">
    <property type="component" value="Unassembled WGS sequence"/>
</dbReference>